<evidence type="ECO:0000313" key="1">
    <source>
        <dbReference type="EMBL" id="CAD5209162.1"/>
    </source>
</evidence>
<dbReference type="InterPro" id="IPR016187">
    <property type="entry name" value="CTDL_fold"/>
</dbReference>
<proteinExistence type="predicted"/>
<sequence>MPTKLIEIRGEYSGRQYYVMPQKDLIRNGWVACKTYNLEPAVILEERSDLLIYNYLTLTQWFPTNSFLSIGLYAKPDEEPQWMDGSSYNYTKVVNDPLNNTTSYYGMFINAPSLPAGSWMAVAENTEGLGHLCQYRYPEEKDEKILSL</sequence>
<dbReference type="Gene3D" id="3.10.100.10">
    <property type="entry name" value="Mannose-Binding Protein A, subunit A"/>
    <property type="match status" value="1"/>
</dbReference>
<dbReference type="SUPFAM" id="SSF56436">
    <property type="entry name" value="C-type lectin-like"/>
    <property type="match status" value="1"/>
</dbReference>
<dbReference type="Proteomes" id="UP000783686">
    <property type="component" value="Unassembled WGS sequence"/>
</dbReference>
<dbReference type="EMBL" id="CAJFCW020000002">
    <property type="protein sequence ID" value="CAG9088628.1"/>
    <property type="molecule type" value="Genomic_DNA"/>
</dbReference>
<dbReference type="AlphaFoldDB" id="A0A811K034"/>
<reference evidence="1" key="1">
    <citation type="submission" date="2020-09" db="EMBL/GenBank/DDBJ databases">
        <authorList>
            <person name="Kikuchi T."/>
        </authorList>
    </citation>
    <scope>NUCLEOTIDE SEQUENCE</scope>
    <source>
        <strain evidence="1">SH1</strain>
    </source>
</reference>
<comment type="caution">
    <text evidence="1">The sequence shown here is derived from an EMBL/GenBank/DDBJ whole genome shotgun (WGS) entry which is preliminary data.</text>
</comment>
<evidence type="ECO:0000313" key="2">
    <source>
        <dbReference type="Proteomes" id="UP000614601"/>
    </source>
</evidence>
<accession>A0A811K034</accession>
<name>A0A811K034_9BILA</name>
<gene>
    <name evidence="1" type="ORF">BOKJ2_LOCUS2542</name>
</gene>
<protein>
    <recommendedName>
        <fullName evidence="3">C-type lectin domain-containing protein</fullName>
    </recommendedName>
</protein>
<organism evidence="1 2">
    <name type="scientific">Bursaphelenchus okinawaensis</name>
    <dbReference type="NCBI Taxonomy" id="465554"/>
    <lineage>
        <taxon>Eukaryota</taxon>
        <taxon>Metazoa</taxon>
        <taxon>Ecdysozoa</taxon>
        <taxon>Nematoda</taxon>
        <taxon>Chromadorea</taxon>
        <taxon>Rhabditida</taxon>
        <taxon>Tylenchina</taxon>
        <taxon>Tylenchomorpha</taxon>
        <taxon>Aphelenchoidea</taxon>
        <taxon>Aphelenchoididae</taxon>
        <taxon>Bursaphelenchus</taxon>
    </lineage>
</organism>
<dbReference type="Proteomes" id="UP000614601">
    <property type="component" value="Unassembled WGS sequence"/>
</dbReference>
<keyword evidence="2" id="KW-1185">Reference proteome</keyword>
<dbReference type="InterPro" id="IPR016186">
    <property type="entry name" value="C-type_lectin-like/link_sf"/>
</dbReference>
<dbReference type="EMBL" id="CAJFDH010000002">
    <property type="protein sequence ID" value="CAD5209162.1"/>
    <property type="molecule type" value="Genomic_DNA"/>
</dbReference>
<evidence type="ECO:0008006" key="3">
    <source>
        <dbReference type="Google" id="ProtNLM"/>
    </source>
</evidence>